<evidence type="ECO:0000256" key="11">
    <source>
        <dbReference type="ARBA" id="ARBA00080285"/>
    </source>
</evidence>
<evidence type="ECO:0000256" key="4">
    <source>
        <dbReference type="ARBA" id="ARBA00023015"/>
    </source>
</evidence>
<dbReference type="GO" id="GO:0000978">
    <property type="term" value="F:RNA polymerase II cis-regulatory region sequence-specific DNA binding"/>
    <property type="evidence" value="ECO:0007669"/>
    <property type="project" value="TreeGrafter"/>
</dbReference>
<feature type="region of interest" description="Disordered" evidence="13">
    <location>
        <begin position="586"/>
        <end position="678"/>
    </location>
</feature>
<proteinExistence type="inferred from homology"/>
<dbReference type="Gene3D" id="4.10.900.10">
    <property type="entry name" value="TCF3-CBD (Catenin binding domain)"/>
    <property type="match status" value="1"/>
</dbReference>
<dbReference type="InParanoid" id="A0A7M7K520"/>
<dbReference type="CTD" id="43769"/>
<dbReference type="PROSITE" id="PS50118">
    <property type="entry name" value="HMG_BOX_2"/>
    <property type="match status" value="1"/>
</dbReference>
<dbReference type="GO" id="GO:0019900">
    <property type="term" value="F:kinase binding"/>
    <property type="evidence" value="ECO:0007669"/>
    <property type="project" value="UniProtKB-ARBA"/>
</dbReference>
<dbReference type="CDD" id="cd21996">
    <property type="entry name" value="HMG-box_TCF7-like"/>
    <property type="match status" value="1"/>
</dbReference>
<dbReference type="GO" id="GO:1990907">
    <property type="term" value="C:beta-catenin-TCF complex"/>
    <property type="evidence" value="ECO:0007669"/>
    <property type="project" value="TreeGrafter"/>
</dbReference>
<accession>A0A7M7K520</accession>
<comment type="function">
    <text evidence="9">Segment polarity protein. Functions together with arm to transduce the Wingless (Wg) signal in embryos and in developing adult tissues. Acts as a transcriptional activator, but in the absence of arm, it binds to gro and acts as a transcriptional repressor of wg-responsive genes.</text>
</comment>
<keyword evidence="5 12" id="KW-0238">DNA-binding</keyword>
<dbReference type="SUPFAM" id="SSF47095">
    <property type="entry name" value="HMG-box"/>
    <property type="match status" value="1"/>
</dbReference>
<dbReference type="RefSeq" id="XP_022661742.1">
    <property type="nucleotide sequence ID" value="XM_022806007.1"/>
</dbReference>
<dbReference type="Proteomes" id="UP000594260">
    <property type="component" value="Unplaced"/>
</dbReference>
<evidence type="ECO:0000313" key="15">
    <source>
        <dbReference type="EnsemblMetazoa" id="XP_022661742"/>
    </source>
</evidence>
<dbReference type="GO" id="GO:0007500">
    <property type="term" value="P:mesodermal cell fate determination"/>
    <property type="evidence" value="ECO:0007669"/>
    <property type="project" value="UniProtKB-ARBA"/>
</dbReference>
<evidence type="ECO:0000313" key="16">
    <source>
        <dbReference type="Proteomes" id="UP000594260"/>
    </source>
</evidence>
<sequence length="767" mass="81610">MPSASEANTSGGDDTLASSDEIKVFKDEGEDEERSENLTDLKSSLINEGDKAGSSSAFASTTVTAPSAEGGAESPPDAKPRLHTPRAEHPIFGFDTFGYPGGWPLGGGMGKMMGAAASGGSPLSSYLMYGGHPDATFSQPPPAHMGISAHGVHIDSKAGIRRPVAAAGVYPTLTSQYAPPPVYNAAFAQLQWHSIYPSMGAPSLRPYGLSAGFGAGLGSLGRTLLPPPPGPPGHPSVPQGLHHHPALSPHHSHHTSPFSPTPAGLQNRPDLTALTESGRRMAAMYSSQLEAQSLPTVVGNAPIVSVTPTSPPRRPTATSAGAIGSSGVAGAGQQTISSVSQQSSLGGVNNNPDGDGHGGAGTNGATTVDKKSSKPPAHVKKPLNAFMLYMKEMRAKVVAECTLKESAAINQILGKRWHNLSREEQSRYYEMARRERQLHMQMYPGWTARDNYALNTKKKKRKKERILDAEFPRVYFDRSLLIPPAEFRSDVACGQLPIFHQFTTTTSEERDQGARLAAGTTLPLPADGQQLYQLNELSHNFKKQRLLNMNNVNNSAKKCRARYGLDKQNNWCKPCRRKKKCIRYRESKHDNPGSNAPSSTGGPGSNQPEPGDLDIDAMEDASDADSDDEDEPNALSSVEAPTPPDSLRMHPSPGAQSLCTDDEPLPSPLLGMPPSPRLPLHPVPSLGLPLPGLGLPNLQGIGQQAVPSLPVSYKHHPLSIHQLTSQTGVGHTQGECKREPQESLPMLGVESILTPPSADTPHLLTVT</sequence>
<evidence type="ECO:0000256" key="9">
    <source>
        <dbReference type="ARBA" id="ARBA00053480"/>
    </source>
</evidence>
<dbReference type="Pfam" id="PF08347">
    <property type="entry name" value="CTNNB1_binding"/>
    <property type="match status" value="1"/>
</dbReference>
<feature type="compositionally biased region" description="Polar residues" evidence="13">
    <location>
        <begin position="1"/>
        <end position="18"/>
    </location>
</feature>
<dbReference type="SMART" id="SM00398">
    <property type="entry name" value="HMG"/>
    <property type="match status" value="1"/>
</dbReference>
<dbReference type="Pfam" id="PF00505">
    <property type="entry name" value="HMG_box"/>
    <property type="match status" value="1"/>
</dbReference>
<feature type="compositionally biased region" description="Pro residues" evidence="13">
    <location>
        <begin position="665"/>
        <end position="678"/>
    </location>
</feature>
<dbReference type="EnsemblMetazoa" id="XM_022806007">
    <property type="protein sequence ID" value="XP_022661742"/>
    <property type="gene ID" value="LOC111250602"/>
</dbReference>
<comment type="similarity">
    <text evidence="2">Belongs to the TCF/LEF family.</text>
</comment>
<dbReference type="GO" id="GO:0035277">
    <property type="term" value="P:spiracle morphogenesis, open tracheal system"/>
    <property type="evidence" value="ECO:0007669"/>
    <property type="project" value="UniProtKB-ARBA"/>
</dbReference>
<evidence type="ECO:0000256" key="10">
    <source>
        <dbReference type="ARBA" id="ARBA00061799"/>
    </source>
</evidence>
<dbReference type="InterPro" id="IPR013558">
    <property type="entry name" value="CTNNB1-bd_N"/>
</dbReference>
<dbReference type="GO" id="GO:0072091">
    <property type="term" value="P:regulation of stem cell proliferation"/>
    <property type="evidence" value="ECO:0007669"/>
    <property type="project" value="UniProtKB-ARBA"/>
</dbReference>
<dbReference type="GO" id="GO:0007435">
    <property type="term" value="P:salivary gland morphogenesis"/>
    <property type="evidence" value="ECO:0007669"/>
    <property type="project" value="UniProtKB-ARBA"/>
</dbReference>
<evidence type="ECO:0000256" key="2">
    <source>
        <dbReference type="ARBA" id="ARBA00006569"/>
    </source>
</evidence>
<dbReference type="OrthoDB" id="2307332at2759"/>
<feature type="compositionally biased region" description="Pro residues" evidence="13">
    <location>
        <begin position="225"/>
        <end position="235"/>
    </location>
</feature>
<dbReference type="GO" id="GO:0000981">
    <property type="term" value="F:DNA-binding transcription factor activity, RNA polymerase II-specific"/>
    <property type="evidence" value="ECO:0007669"/>
    <property type="project" value="TreeGrafter"/>
</dbReference>
<evidence type="ECO:0000256" key="6">
    <source>
        <dbReference type="ARBA" id="ARBA00023159"/>
    </source>
</evidence>
<dbReference type="GO" id="GO:0045892">
    <property type="term" value="P:negative regulation of DNA-templated transcription"/>
    <property type="evidence" value="ECO:0007669"/>
    <property type="project" value="UniProtKB-ARBA"/>
</dbReference>
<dbReference type="GO" id="GO:0001222">
    <property type="term" value="F:transcription corepressor binding"/>
    <property type="evidence" value="ECO:0007669"/>
    <property type="project" value="UniProtKB-ARBA"/>
</dbReference>
<reference evidence="15" key="1">
    <citation type="submission" date="2021-01" db="UniProtKB">
        <authorList>
            <consortium name="EnsemblMetazoa"/>
        </authorList>
    </citation>
    <scope>IDENTIFICATION</scope>
</reference>
<dbReference type="PANTHER" id="PTHR10373">
    <property type="entry name" value="TRANSCRIPTION FACTOR 7 FAMILY MEMBER"/>
    <property type="match status" value="1"/>
</dbReference>
<name>A0A7M7K520_VARDE</name>
<evidence type="ECO:0000256" key="3">
    <source>
        <dbReference type="ARBA" id="ARBA00022687"/>
    </source>
</evidence>
<dbReference type="GO" id="GO:0000785">
    <property type="term" value="C:chromatin"/>
    <property type="evidence" value="ECO:0007669"/>
    <property type="project" value="TreeGrafter"/>
</dbReference>
<dbReference type="PANTHER" id="PTHR10373:SF38">
    <property type="entry name" value="PROTEIN PANGOLIN, ISOFORM J"/>
    <property type="match status" value="1"/>
</dbReference>
<feature type="compositionally biased region" description="Polar residues" evidence="13">
    <location>
        <begin position="592"/>
        <end position="608"/>
    </location>
</feature>
<dbReference type="InterPro" id="IPR024940">
    <property type="entry name" value="TCF/LEF"/>
</dbReference>
<organism evidence="15 16">
    <name type="scientific">Varroa destructor</name>
    <name type="common">Honeybee mite</name>
    <dbReference type="NCBI Taxonomy" id="109461"/>
    <lineage>
        <taxon>Eukaryota</taxon>
        <taxon>Metazoa</taxon>
        <taxon>Ecdysozoa</taxon>
        <taxon>Arthropoda</taxon>
        <taxon>Chelicerata</taxon>
        <taxon>Arachnida</taxon>
        <taxon>Acari</taxon>
        <taxon>Parasitiformes</taxon>
        <taxon>Mesostigmata</taxon>
        <taxon>Gamasina</taxon>
        <taxon>Dermanyssoidea</taxon>
        <taxon>Varroidae</taxon>
        <taxon>Varroa</taxon>
    </lineage>
</organism>
<feature type="compositionally biased region" description="Low complexity" evidence="13">
    <location>
        <begin position="315"/>
        <end position="353"/>
    </location>
</feature>
<evidence type="ECO:0000256" key="12">
    <source>
        <dbReference type="PROSITE-ProRule" id="PRU00267"/>
    </source>
</evidence>
<feature type="compositionally biased region" description="Basic residues" evidence="13">
    <location>
        <begin position="241"/>
        <end position="254"/>
    </location>
</feature>
<protein>
    <recommendedName>
        <fullName evidence="11">dTCF</fullName>
    </recommendedName>
</protein>
<evidence type="ECO:0000256" key="1">
    <source>
        <dbReference type="ARBA" id="ARBA00004123"/>
    </source>
</evidence>
<feature type="compositionally biased region" description="Basic and acidic residues" evidence="13">
    <location>
        <begin position="76"/>
        <end position="85"/>
    </location>
</feature>
<keyword evidence="3" id="KW-0879">Wnt signaling pathway</keyword>
<keyword evidence="7" id="KW-0804">Transcription</keyword>
<dbReference type="SMART" id="SM01366">
    <property type="entry name" value="c-clamp"/>
    <property type="match status" value="1"/>
</dbReference>
<feature type="region of interest" description="Disordered" evidence="13">
    <location>
        <begin position="306"/>
        <end position="377"/>
    </location>
</feature>
<keyword evidence="16" id="KW-1185">Reference proteome</keyword>
<evidence type="ECO:0000256" key="7">
    <source>
        <dbReference type="ARBA" id="ARBA00023163"/>
    </source>
</evidence>
<keyword evidence="8 12" id="KW-0539">Nucleus</keyword>
<feature type="region of interest" description="Disordered" evidence="13">
    <location>
        <begin position="1"/>
        <end position="85"/>
    </location>
</feature>
<keyword evidence="6" id="KW-0010">Activator</keyword>
<feature type="region of interest" description="Disordered" evidence="13">
    <location>
        <begin position="220"/>
        <end position="269"/>
    </location>
</feature>
<feature type="domain" description="HMG box" evidence="14">
    <location>
        <begin position="379"/>
        <end position="447"/>
    </location>
</feature>
<dbReference type="GeneID" id="111250602"/>
<dbReference type="AlphaFoldDB" id="A0A7M7K520"/>
<dbReference type="InterPro" id="IPR036910">
    <property type="entry name" value="HMG_box_dom_sf"/>
</dbReference>
<dbReference type="InterPro" id="IPR009071">
    <property type="entry name" value="HMG_box_dom"/>
</dbReference>
<feature type="compositionally biased region" description="Low complexity" evidence="13">
    <location>
        <begin position="52"/>
        <end position="68"/>
    </location>
</feature>
<feature type="compositionally biased region" description="Acidic residues" evidence="13">
    <location>
        <begin position="611"/>
        <end position="632"/>
    </location>
</feature>
<dbReference type="GO" id="GO:0060070">
    <property type="term" value="P:canonical Wnt signaling pathway"/>
    <property type="evidence" value="ECO:0007669"/>
    <property type="project" value="TreeGrafter"/>
</dbReference>
<evidence type="ECO:0000256" key="5">
    <source>
        <dbReference type="ARBA" id="ARBA00023125"/>
    </source>
</evidence>
<dbReference type="InterPro" id="IPR027397">
    <property type="entry name" value="Catenin-bd_sf"/>
</dbReference>
<feature type="DNA-binding region" description="HMG box" evidence="12">
    <location>
        <begin position="379"/>
        <end position="447"/>
    </location>
</feature>
<comment type="subunit">
    <text evidence="10">Binds to the beta-catenin homolog arm or to gro.</text>
</comment>
<evidence type="ECO:0000256" key="13">
    <source>
        <dbReference type="SAM" id="MobiDB-lite"/>
    </source>
</evidence>
<dbReference type="KEGG" id="vde:111250602"/>
<comment type="subcellular location">
    <subcellularLocation>
        <location evidence="1">Nucleus</location>
    </subcellularLocation>
</comment>
<keyword evidence="4" id="KW-0805">Transcription regulation</keyword>
<dbReference type="GO" id="GO:0010628">
    <property type="term" value="P:positive regulation of gene expression"/>
    <property type="evidence" value="ECO:0007669"/>
    <property type="project" value="UniProtKB-ARBA"/>
</dbReference>
<evidence type="ECO:0000256" key="8">
    <source>
        <dbReference type="ARBA" id="ARBA00023242"/>
    </source>
</evidence>
<evidence type="ECO:0000259" key="14">
    <source>
        <dbReference type="PROSITE" id="PS50118"/>
    </source>
</evidence>
<dbReference type="Gene3D" id="1.10.30.10">
    <property type="entry name" value="High mobility group box domain"/>
    <property type="match status" value="1"/>
</dbReference>
<dbReference type="FunFam" id="1.10.30.10:FF:000001">
    <property type="entry name" value="transcription factor 7 isoform X2"/>
    <property type="match status" value="1"/>
</dbReference>